<dbReference type="GO" id="GO:0005739">
    <property type="term" value="C:mitochondrion"/>
    <property type="evidence" value="ECO:0007669"/>
    <property type="project" value="UniProtKB-ARBA"/>
</dbReference>
<feature type="region of interest" description="Disordered" evidence="2">
    <location>
        <begin position="364"/>
        <end position="464"/>
    </location>
</feature>
<evidence type="ECO:0000256" key="1">
    <source>
        <dbReference type="ARBA" id="ARBA00008306"/>
    </source>
</evidence>
<evidence type="ECO:0000256" key="2">
    <source>
        <dbReference type="SAM" id="MobiDB-lite"/>
    </source>
</evidence>
<dbReference type="Proteomes" id="UP001150538">
    <property type="component" value="Unassembled WGS sequence"/>
</dbReference>
<proteinExistence type="inferred from homology"/>
<name>A0A9W8DN92_9FUNG</name>
<dbReference type="Gene3D" id="3.20.20.140">
    <property type="entry name" value="Metal-dependent hydrolases"/>
    <property type="match status" value="1"/>
</dbReference>
<feature type="compositionally biased region" description="Gly residues" evidence="2">
    <location>
        <begin position="117"/>
        <end position="126"/>
    </location>
</feature>
<feature type="compositionally biased region" description="Basic and acidic residues" evidence="2">
    <location>
        <begin position="412"/>
        <end position="431"/>
    </location>
</feature>
<feature type="domain" description="DUF155" evidence="3">
    <location>
        <begin position="473"/>
        <end position="647"/>
    </location>
</feature>
<feature type="compositionally biased region" description="Basic and acidic residues" evidence="2">
    <location>
        <begin position="367"/>
        <end position="381"/>
    </location>
</feature>
<reference evidence="4" key="1">
    <citation type="submission" date="2022-07" db="EMBL/GenBank/DDBJ databases">
        <title>Phylogenomic reconstructions and comparative analyses of Kickxellomycotina fungi.</title>
        <authorList>
            <person name="Reynolds N.K."/>
            <person name="Stajich J.E."/>
            <person name="Barry K."/>
            <person name="Grigoriev I.V."/>
            <person name="Crous P."/>
            <person name="Smith M.E."/>
        </authorList>
    </citation>
    <scope>NUCLEOTIDE SEQUENCE</scope>
    <source>
        <strain evidence="4">NBRC 100468</strain>
    </source>
</reference>
<gene>
    <name evidence="4" type="primary">RMD1</name>
    <name evidence="4" type="ORF">H4219_003127</name>
</gene>
<feature type="region of interest" description="Disordered" evidence="2">
    <location>
        <begin position="1"/>
        <end position="82"/>
    </location>
</feature>
<dbReference type="InterPro" id="IPR051624">
    <property type="entry name" value="RMD1/Sad1-interacting"/>
</dbReference>
<organism evidence="4 5">
    <name type="scientific">Mycoemilia scoparia</name>
    <dbReference type="NCBI Taxonomy" id="417184"/>
    <lineage>
        <taxon>Eukaryota</taxon>
        <taxon>Fungi</taxon>
        <taxon>Fungi incertae sedis</taxon>
        <taxon>Zoopagomycota</taxon>
        <taxon>Kickxellomycotina</taxon>
        <taxon>Kickxellomycetes</taxon>
        <taxon>Kickxellales</taxon>
        <taxon>Kickxellaceae</taxon>
        <taxon>Mycoemilia</taxon>
    </lineage>
</organism>
<keyword evidence="5" id="KW-1185">Reference proteome</keyword>
<protein>
    <submittedName>
        <fullName evidence="4">Sporulation protein rmd1</fullName>
    </submittedName>
</protein>
<dbReference type="Pfam" id="PF02582">
    <property type="entry name" value="DUF155"/>
    <property type="match status" value="1"/>
</dbReference>
<evidence type="ECO:0000313" key="5">
    <source>
        <dbReference type="Proteomes" id="UP001150538"/>
    </source>
</evidence>
<dbReference type="PANTHER" id="PTHR16255:SF15">
    <property type="entry name" value="SPORULATION PROTEIN RMD1"/>
    <property type="match status" value="1"/>
</dbReference>
<sequence length="893" mass="98111">MDPKSNLLNNQNTGGNSGAGNNDGSGNMRRTLGNATYQAVARSPPSQSIATVGGGANPPAAPPVGSTRLRGVTSKTGGSPAPTLMQREIMFRSNTASRHNTLNAASQNFSPGNGNPQHGGGGGGSYTGNTTNYFGGGQHQYHQSNSSQNPSGHYGATNYQSGGGAGGQNFTSMPGGGVVSATGIAPTYSGLGQYYGGGPGGISTSINMVTPSTKPRKPVNRTSKTSQKLKLLPGEDELRPIAPPMPLLPEDAVVYHDGGDDMYHMISSTAPTADIRQEIEQNKKMRYRDIPRVTAYCTAGSYRLSALFKWLQSRKITNGSSPILLDECIYSVFNYSKPRTFEIDMMSRHVPDFNGAAAAAAAAATGDADKKDKGDESDRRIKSNQSDSNQTLTNHKNLDRNDNNSSNLNAGSKKENTVKDGKSPKADDGQENKQATTTTANGESKQSEYANGGGEMTLTRSSSPEPITITSEVFLFEYGVVVLWGMTEDEEKQFIDDINEFAVEQIDEEEDGIEIEELHFWYSREYRQRVYNDVIILSNPRNYMAKMSISHALAQSTKLSLYEALIDDTIDATKHIPQRMAQSGLVEMSRKAITKKIGQLFITRVNVNLVSNILDTPEIFWSEPSLQPLYTAIREYLEIPQRVEIMNHRVSVISDMLEMLRDHLNGTHGEFLEWIVIILIEGFVDLLTVDEISVLDDVGIDKSSAVGGSGGVDSIVGLHCVKMLLKILDYTVEYLHHVKKIPIDFDKETYQKALDSCGEDYNKLYSVYFDAHLADRPEVWAKVQRNIDAAIKYNAVFEINSRAWKKGLPNAYPLKDVLQELINRGAKFTISDDSHGPRDVGLYYSNLFEYLKTMNIKTLSYFAKDSDSDVLRCVELTDALNHPFWTLNGYNQN</sequence>
<dbReference type="EMBL" id="JANBPU010000068">
    <property type="protein sequence ID" value="KAJ1917564.1"/>
    <property type="molecule type" value="Genomic_DNA"/>
</dbReference>
<feature type="compositionally biased region" description="Low complexity" evidence="2">
    <location>
        <begin position="127"/>
        <end position="151"/>
    </location>
</feature>
<evidence type="ECO:0000313" key="4">
    <source>
        <dbReference type="EMBL" id="KAJ1917564.1"/>
    </source>
</evidence>
<comment type="caution">
    <text evidence="4">The sequence shown here is derived from an EMBL/GenBank/DDBJ whole genome shotgun (WGS) entry which is preliminary data.</text>
</comment>
<dbReference type="PANTHER" id="PTHR16255">
    <property type="entry name" value="REQUIRED FOR MEIOTIC NUCLEAR DIVISION PROTEIN 1 HOMOLOG"/>
    <property type="match status" value="1"/>
</dbReference>
<evidence type="ECO:0000259" key="3">
    <source>
        <dbReference type="Pfam" id="PF02582"/>
    </source>
</evidence>
<dbReference type="AlphaFoldDB" id="A0A9W8DN92"/>
<feature type="region of interest" description="Disordered" evidence="2">
    <location>
        <begin position="105"/>
        <end position="160"/>
    </location>
</feature>
<dbReference type="SUPFAM" id="SSF89550">
    <property type="entry name" value="PHP domain-like"/>
    <property type="match status" value="1"/>
</dbReference>
<accession>A0A9W8DN92</accession>
<comment type="similarity">
    <text evidence="1">Belongs to the RMD1/sif2 family.</text>
</comment>
<dbReference type="OrthoDB" id="18302at2759"/>
<feature type="compositionally biased region" description="Polar residues" evidence="2">
    <location>
        <begin position="432"/>
        <end position="449"/>
    </location>
</feature>
<feature type="compositionally biased region" description="Polar residues" evidence="2">
    <location>
        <begin position="383"/>
        <end position="395"/>
    </location>
</feature>
<dbReference type="InterPro" id="IPR003734">
    <property type="entry name" value="DUF155"/>
</dbReference>
<dbReference type="InterPro" id="IPR016195">
    <property type="entry name" value="Pol/histidinol_Pase-like"/>
</dbReference>